<proteinExistence type="predicted"/>
<comment type="caution">
    <text evidence="1">The sequence shown here is derived from an EMBL/GenBank/DDBJ whole genome shotgun (WGS) entry which is preliminary data.</text>
</comment>
<accession>A0A2W5VP52</accession>
<evidence type="ECO:0000313" key="2">
    <source>
        <dbReference type="Proteomes" id="UP000249061"/>
    </source>
</evidence>
<reference evidence="1 2" key="1">
    <citation type="submission" date="2017-08" db="EMBL/GenBank/DDBJ databases">
        <title>Infants hospitalized years apart are colonized by the same room-sourced microbial strains.</title>
        <authorList>
            <person name="Brooks B."/>
            <person name="Olm M.R."/>
            <person name="Firek B.A."/>
            <person name="Baker R."/>
            <person name="Thomas B.C."/>
            <person name="Morowitz M.J."/>
            <person name="Banfield J.F."/>
        </authorList>
    </citation>
    <scope>NUCLEOTIDE SEQUENCE [LARGE SCALE GENOMIC DNA]</scope>
    <source>
        <strain evidence="1">S2_003_000_R2_14</strain>
    </source>
</reference>
<dbReference type="Proteomes" id="UP000249061">
    <property type="component" value="Unassembled WGS sequence"/>
</dbReference>
<name>A0A2W5VP52_9BACT</name>
<sequence>MDKHTVAAELLVAELELQRAQAQHDGSHAATVRYQAARDRLVQLERLVMVLLVELPDVTS</sequence>
<gene>
    <name evidence="1" type="ORF">DI536_04315</name>
</gene>
<dbReference type="AlphaFoldDB" id="A0A2W5VP52"/>
<protein>
    <submittedName>
        <fullName evidence="1">Uncharacterized protein</fullName>
    </submittedName>
</protein>
<organism evidence="1 2">
    <name type="scientific">Archangium gephyra</name>
    <dbReference type="NCBI Taxonomy" id="48"/>
    <lineage>
        <taxon>Bacteria</taxon>
        <taxon>Pseudomonadati</taxon>
        <taxon>Myxococcota</taxon>
        <taxon>Myxococcia</taxon>
        <taxon>Myxococcales</taxon>
        <taxon>Cystobacterineae</taxon>
        <taxon>Archangiaceae</taxon>
        <taxon>Archangium</taxon>
    </lineage>
</organism>
<evidence type="ECO:0000313" key="1">
    <source>
        <dbReference type="EMBL" id="PZR17544.1"/>
    </source>
</evidence>
<dbReference type="EMBL" id="QFQP01000002">
    <property type="protein sequence ID" value="PZR17544.1"/>
    <property type="molecule type" value="Genomic_DNA"/>
</dbReference>